<dbReference type="RefSeq" id="WP_245415235.1">
    <property type="nucleotide sequence ID" value="NZ_QGTR01000002.1"/>
</dbReference>
<sequence length="294" mass="31936">MPQTYRPLAATLWMMGSIGFFSMMAISGRMVSGLHDTFEIMTWRSLVGFVIVLAVAGGSGRLGEVRVARFRSHLARNLCHFTGQNLWFWALALIPLAQVFALEFTSPVWVILLSVFILKEPLTLPRLVATVLGFLGILIVVRPDFNSLNPGVVAAATAAIFFAATLLLTKSLTRDESAVSILFWLTLMQLCFGAIMTGYDGVVTWPTATTLPWLVAIGISGLAAHFCLTTALALAPASFVIPIDFARLPVIAIVGMVLFHEQLDWFVFLGGGVIFLANWINIRAANRVAIAAPV</sequence>
<dbReference type="EMBL" id="QGTR01000002">
    <property type="protein sequence ID" value="PWW01418.1"/>
    <property type="molecule type" value="Genomic_DNA"/>
</dbReference>
<feature type="transmembrane region" description="Helical" evidence="6">
    <location>
        <begin position="181"/>
        <end position="199"/>
    </location>
</feature>
<keyword evidence="3 6" id="KW-0812">Transmembrane</keyword>
<evidence type="ECO:0000256" key="2">
    <source>
        <dbReference type="ARBA" id="ARBA00009853"/>
    </source>
</evidence>
<feature type="transmembrane region" description="Helical" evidence="6">
    <location>
        <begin position="265"/>
        <end position="282"/>
    </location>
</feature>
<dbReference type="Proteomes" id="UP000246352">
    <property type="component" value="Unassembled WGS sequence"/>
</dbReference>
<feature type="domain" description="EamA" evidence="7">
    <location>
        <begin position="150"/>
        <end position="280"/>
    </location>
</feature>
<evidence type="ECO:0000313" key="9">
    <source>
        <dbReference type="Proteomes" id="UP000246352"/>
    </source>
</evidence>
<feature type="transmembrane region" description="Helical" evidence="6">
    <location>
        <begin position="124"/>
        <end position="141"/>
    </location>
</feature>
<keyword evidence="5 6" id="KW-0472">Membrane</keyword>
<dbReference type="Pfam" id="PF00892">
    <property type="entry name" value="EamA"/>
    <property type="match status" value="2"/>
</dbReference>
<comment type="subcellular location">
    <subcellularLocation>
        <location evidence="1">Membrane</location>
        <topology evidence="1">Multi-pass membrane protein</topology>
    </subcellularLocation>
</comment>
<feature type="transmembrane region" description="Helical" evidence="6">
    <location>
        <begin position="147"/>
        <end position="169"/>
    </location>
</feature>
<feature type="domain" description="EamA" evidence="7">
    <location>
        <begin position="11"/>
        <end position="141"/>
    </location>
</feature>
<feature type="transmembrane region" description="Helical" evidence="6">
    <location>
        <begin position="211"/>
        <end position="232"/>
    </location>
</feature>
<dbReference type="SUPFAM" id="SSF103481">
    <property type="entry name" value="Multidrug resistance efflux transporter EmrE"/>
    <property type="match status" value="2"/>
</dbReference>
<keyword evidence="9" id="KW-1185">Reference proteome</keyword>
<dbReference type="AlphaFoldDB" id="A0A317PMY3"/>
<dbReference type="InterPro" id="IPR037185">
    <property type="entry name" value="EmrE-like"/>
</dbReference>
<evidence type="ECO:0000259" key="7">
    <source>
        <dbReference type="Pfam" id="PF00892"/>
    </source>
</evidence>
<organism evidence="8 9">
    <name type="scientific">Hoeflea marina</name>
    <dbReference type="NCBI Taxonomy" id="274592"/>
    <lineage>
        <taxon>Bacteria</taxon>
        <taxon>Pseudomonadati</taxon>
        <taxon>Pseudomonadota</taxon>
        <taxon>Alphaproteobacteria</taxon>
        <taxon>Hyphomicrobiales</taxon>
        <taxon>Rhizobiaceae</taxon>
        <taxon>Hoeflea</taxon>
    </lineage>
</organism>
<feature type="transmembrane region" description="Helical" evidence="6">
    <location>
        <begin position="43"/>
        <end position="62"/>
    </location>
</feature>
<dbReference type="InterPro" id="IPR000620">
    <property type="entry name" value="EamA_dom"/>
</dbReference>
<evidence type="ECO:0000256" key="6">
    <source>
        <dbReference type="SAM" id="Phobius"/>
    </source>
</evidence>
<dbReference type="PANTHER" id="PTHR22911">
    <property type="entry name" value="ACYL-MALONYL CONDENSING ENZYME-RELATED"/>
    <property type="match status" value="1"/>
</dbReference>
<comment type="caution">
    <text evidence="8">The sequence shown here is derived from an EMBL/GenBank/DDBJ whole genome shotgun (WGS) entry which is preliminary data.</text>
</comment>
<feature type="transmembrane region" description="Helical" evidence="6">
    <location>
        <begin position="86"/>
        <end position="112"/>
    </location>
</feature>
<evidence type="ECO:0000256" key="5">
    <source>
        <dbReference type="ARBA" id="ARBA00023136"/>
    </source>
</evidence>
<evidence type="ECO:0000256" key="1">
    <source>
        <dbReference type="ARBA" id="ARBA00004141"/>
    </source>
</evidence>
<name>A0A317PMY3_9HYPH</name>
<evidence type="ECO:0000313" key="8">
    <source>
        <dbReference type="EMBL" id="PWW01418.1"/>
    </source>
</evidence>
<keyword evidence="4 6" id="KW-1133">Transmembrane helix</keyword>
<gene>
    <name evidence="8" type="ORF">DFR52_10279</name>
</gene>
<dbReference type="PANTHER" id="PTHR22911:SF6">
    <property type="entry name" value="SOLUTE CARRIER FAMILY 35 MEMBER G1"/>
    <property type="match status" value="1"/>
</dbReference>
<accession>A0A317PMY3</accession>
<reference evidence="8 9" key="1">
    <citation type="submission" date="2018-05" db="EMBL/GenBank/DDBJ databases">
        <title>Genomic Encyclopedia of Type Strains, Phase IV (KMG-IV): sequencing the most valuable type-strain genomes for metagenomic binning, comparative biology and taxonomic classification.</title>
        <authorList>
            <person name="Goeker M."/>
        </authorList>
    </citation>
    <scope>NUCLEOTIDE SEQUENCE [LARGE SCALE GENOMIC DNA]</scope>
    <source>
        <strain evidence="8 9">DSM 16791</strain>
    </source>
</reference>
<evidence type="ECO:0000256" key="3">
    <source>
        <dbReference type="ARBA" id="ARBA00022692"/>
    </source>
</evidence>
<evidence type="ECO:0000256" key="4">
    <source>
        <dbReference type="ARBA" id="ARBA00022989"/>
    </source>
</evidence>
<dbReference type="Gene3D" id="1.10.3730.20">
    <property type="match status" value="1"/>
</dbReference>
<feature type="transmembrane region" description="Helical" evidence="6">
    <location>
        <begin position="12"/>
        <end position="31"/>
    </location>
</feature>
<dbReference type="GO" id="GO:0016020">
    <property type="term" value="C:membrane"/>
    <property type="evidence" value="ECO:0007669"/>
    <property type="project" value="UniProtKB-SubCell"/>
</dbReference>
<protein>
    <submittedName>
        <fullName evidence="8">EamA-like transporter family protein</fullName>
    </submittedName>
</protein>
<comment type="similarity">
    <text evidence="2">Belongs to the drug/metabolite transporter (DMT) superfamily. 10 TMS drug/metabolite exporter (DME) (TC 2.A.7.3) family.</text>
</comment>
<proteinExistence type="inferred from homology"/>